<evidence type="ECO:0000313" key="2">
    <source>
        <dbReference type="EMBL" id="CAB5223312.1"/>
    </source>
</evidence>
<feature type="transmembrane region" description="Helical" evidence="1">
    <location>
        <begin position="45"/>
        <end position="66"/>
    </location>
</feature>
<keyword evidence="1" id="KW-1133">Transmembrane helix</keyword>
<name>A0A6J7X2U9_9CAUD</name>
<reference evidence="2" key="1">
    <citation type="submission" date="2020-05" db="EMBL/GenBank/DDBJ databases">
        <authorList>
            <person name="Chiriac C."/>
            <person name="Salcher M."/>
            <person name="Ghai R."/>
            <person name="Kavagutti S V."/>
        </authorList>
    </citation>
    <scope>NUCLEOTIDE SEQUENCE</scope>
</reference>
<sequence length="68" mass="7739">MRENNNWAYLPDYSSQNHTLKFSRQSRNRDVYHSIKDDESIPPGALFGGIFFAFSLGLLFLSGHVAGF</sequence>
<gene>
    <name evidence="2" type="ORF">UFOVP381_26</name>
</gene>
<dbReference type="EMBL" id="LR798318">
    <property type="protein sequence ID" value="CAB5223312.1"/>
    <property type="molecule type" value="Genomic_DNA"/>
</dbReference>
<keyword evidence="1" id="KW-0472">Membrane</keyword>
<organism evidence="2">
    <name type="scientific">uncultured Caudovirales phage</name>
    <dbReference type="NCBI Taxonomy" id="2100421"/>
    <lineage>
        <taxon>Viruses</taxon>
        <taxon>Duplodnaviria</taxon>
        <taxon>Heunggongvirae</taxon>
        <taxon>Uroviricota</taxon>
        <taxon>Caudoviricetes</taxon>
        <taxon>Peduoviridae</taxon>
        <taxon>Maltschvirus</taxon>
        <taxon>Maltschvirus maltsch</taxon>
    </lineage>
</organism>
<protein>
    <submittedName>
        <fullName evidence="2">Uncharacterized protein</fullName>
    </submittedName>
</protein>
<proteinExistence type="predicted"/>
<evidence type="ECO:0000256" key="1">
    <source>
        <dbReference type="SAM" id="Phobius"/>
    </source>
</evidence>
<keyword evidence="1" id="KW-0812">Transmembrane</keyword>
<accession>A0A6J7X2U9</accession>